<dbReference type="InterPro" id="IPR050109">
    <property type="entry name" value="HTH-type_TetR-like_transc_reg"/>
</dbReference>
<evidence type="ECO:0000313" key="6">
    <source>
        <dbReference type="EMBL" id="TQL98861.1"/>
    </source>
</evidence>
<feature type="domain" description="HTH tetR-type" evidence="5">
    <location>
        <begin position="39"/>
        <end position="99"/>
    </location>
</feature>
<sequence>MRSGRINSNTAMRHRRITARPLMRSSRLAYTVRVSRWAPDARERLETAALGLFVENGYEETTVAQIADRAGLNRATFFRHFADKREVLFGGEDVLAGLFADGIRAASPDATLTECLQAAFAAAEVAMTPQQRAKAAQRVLVVAANSEVQERGLLKHARIARSISAALRERGADELTARLGAEVGMLAFSVAVERWMSSGDDEPFPVHAAAALNDLRVRVAELDSPSRLPA</sequence>
<evidence type="ECO:0000256" key="2">
    <source>
        <dbReference type="ARBA" id="ARBA00023125"/>
    </source>
</evidence>
<keyword evidence="7" id="KW-1185">Reference proteome</keyword>
<evidence type="ECO:0000259" key="5">
    <source>
        <dbReference type="PROSITE" id="PS50977"/>
    </source>
</evidence>
<dbReference type="PANTHER" id="PTHR30055">
    <property type="entry name" value="HTH-TYPE TRANSCRIPTIONAL REGULATOR RUTR"/>
    <property type="match status" value="1"/>
</dbReference>
<evidence type="ECO:0000256" key="4">
    <source>
        <dbReference type="PROSITE-ProRule" id="PRU00335"/>
    </source>
</evidence>
<protein>
    <submittedName>
        <fullName evidence="6">TetR family transcriptional regulator</fullName>
    </submittedName>
</protein>
<dbReference type="AlphaFoldDB" id="A0A543CP29"/>
<evidence type="ECO:0000256" key="3">
    <source>
        <dbReference type="ARBA" id="ARBA00023163"/>
    </source>
</evidence>
<evidence type="ECO:0000256" key="1">
    <source>
        <dbReference type="ARBA" id="ARBA00023015"/>
    </source>
</evidence>
<keyword evidence="2 4" id="KW-0238">DNA-binding</keyword>
<accession>A0A543CP29</accession>
<keyword evidence="3" id="KW-0804">Transcription</keyword>
<evidence type="ECO:0000313" key="7">
    <source>
        <dbReference type="Proteomes" id="UP000316096"/>
    </source>
</evidence>
<dbReference type="InterPro" id="IPR009057">
    <property type="entry name" value="Homeodomain-like_sf"/>
</dbReference>
<dbReference type="Pfam" id="PF00440">
    <property type="entry name" value="TetR_N"/>
    <property type="match status" value="1"/>
</dbReference>
<dbReference type="InterPro" id="IPR001647">
    <property type="entry name" value="HTH_TetR"/>
</dbReference>
<feature type="DNA-binding region" description="H-T-H motif" evidence="4">
    <location>
        <begin position="62"/>
        <end position="81"/>
    </location>
</feature>
<comment type="caution">
    <text evidence="6">The sequence shown here is derived from an EMBL/GenBank/DDBJ whole genome shotgun (WGS) entry which is preliminary data.</text>
</comment>
<dbReference type="Gene3D" id="1.10.357.10">
    <property type="entry name" value="Tetracycline Repressor, domain 2"/>
    <property type="match status" value="1"/>
</dbReference>
<dbReference type="EMBL" id="VFOZ01000001">
    <property type="protein sequence ID" value="TQL98861.1"/>
    <property type="molecule type" value="Genomic_DNA"/>
</dbReference>
<dbReference type="PROSITE" id="PS50977">
    <property type="entry name" value="HTH_TETR_2"/>
    <property type="match status" value="1"/>
</dbReference>
<dbReference type="PANTHER" id="PTHR30055:SF238">
    <property type="entry name" value="MYCOFACTOCIN BIOSYNTHESIS TRANSCRIPTIONAL REGULATOR MFTR-RELATED"/>
    <property type="match status" value="1"/>
</dbReference>
<name>A0A543CP29_9ACTN</name>
<reference evidence="6 7" key="1">
    <citation type="submission" date="2019-06" db="EMBL/GenBank/DDBJ databases">
        <title>Sequencing the genomes of 1000 actinobacteria strains.</title>
        <authorList>
            <person name="Klenk H.-P."/>
        </authorList>
    </citation>
    <scope>NUCLEOTIDE SEQUENCE [LARGE SCALE GENOMIC DNA]</scope>
    <source>
        <strain evidence="6 7">DSM 102200</strain>
    </source>
</reference>
<proteinExistence type="predicted"/>
<gene>
    <name evidence="6" type="ORF">FB559_4495</name>
</gene>
<keyword evidence="1" id="KW-0805">Transcription regulation</keyword>
<dbReference type="GO" id="GO:0000976">
    <property type="term" value="F:transcription cis-regulatory region binding"/>
    <property type="evidence" value="ECO:0007669"/>
    <property type="project" value="TreeGrafter"/>
</dbReference>
<dbReference type="Proteomes" id="UP000316096">
    <property type="component" value="Unassembled WGS sequence"/>
</dbReference>
<dbReference type="SUPFAM" id="SSF46689">
    <property type="entry name" value="Homeodomain-like"/>
    <property type="match status" value="1"/>
</dbReference>
<organism evidence="6 7">
    <name type="scientific">Actinoallomurus bryophytorum</name>
    <dbReference type="NCBI Taxonomy" id="1490222"/>
    <lineage>
        <taxon>Bacteria</taxon>
        <taxon>Bacillati</taxon>
        <taxon>Actinomycetota</taxon>
        <taxon>Actinomycetes</taxon>
        <taxon>Streptosporangiales</taxon>
        <taxon>Thermomonosporaceae</taxon>
        <taxon>Actinoallomurus</taxon>
    </lineage>
</organism>
<dbReference type="GO" id="GO:0003700">
    <property type="term" value="F:DNA-binding transcription factor activity"/>
    <property type="evidence" value="ECO:0007669"/>
    <property type="project" value="TreeGrafter"/>
</dbReference>
<dbReference type="InterPro" id="IPR023772">
    <property type="entry name" value="DNA-bd_HTH_TetR-type_CS"/>
</dbReference>
<dbReference type="PRINTS" id="PR00455">
    <property type="entry name" value="HTHTETR"/>
</dbReference>
<dbReference type="PROSITE" id="PS01081">
    <property type="entry name" value="HTH_TETR_1"/>
    <property type="match status" value="1"/>
</dbReference>